<dbReference type="Proteomes" id="UP001341840">
    <property type="component" value="Unassembled WGS sequence"/>
</dbReference>
<evidence type="ECO:0000313" key="3">
    <source>
        <dbReference type="Proteomes" id="UP001341840"/>
    </source>
</evidence>
<gene>
    <name evidence="2" type="ORF">PIB30_051765</name>
</gene>
<feature type="region of interest" description="Disordered" evidence="1">
    <location>
        <begin position="21"/>
        <end position="60"/>
    </location>
</feature>
<comment type="caution">
    <text evidence="2">The sequence shown here is derived from an EMBL/GenBank/DDBJ whole genome shotgun (WGS) entry which is preliminary data.</text>
</comment>
<feature type="compositionally biased region" description="Polar residues" evidence="1">
    <location>
        <begin position="21"/>
        <end position="45"/>
    </location>
</feature>
<sequence length="125" mass="13639">MGGTNPIPNVLCVHNNVESRSQQNLSKSRVTGKNSPCCNKNSITHHYSRGPHRGVRDGSTNGSEAIIATAQEGRRQIATEERALCVSPVGSLSLRAAVSLIRSRRNQTEQGFSLIDRWLAVDETE</sequence>
<proteinExistence type="predicted"/>
<organism evidence="2 3">
    <name type="scientific">Stylosanthes scabra</name>
    <dbReference type="NCBI Taxonomy" id="79078"/>
    <lineage>
        <taxon>Eukaryota</taxon>
        <taxon>Viridiplantae</taxon>
        <taxon>Streptophyta</taxon>
        <taxon>Embryophyta</taxon>
        <taxon>Tracheophyta</taxon>
        <taxon>Spermatophyta</taxon>
        <taxon>Magnoliopsida</taxon>
        <taxon>eudicotyledons</taxon>
        <taxon>Gunneridae</taxon>
        <taxon>Pentapetalae</taxon>
        <taxon>rosids</taxon>
        <taxon>fabids</taxon>
        <taxon>Fabales</taxon>
        <taxon>Fabaceae</taxon>
        <taxon>Papilionoideae</taxon>
        <taxon>50 kb inversion clade</taxon>
        <taxon>dalbergioids sensu lato</taxon>
        <taxon>Dalbergieae</taxon>
        <taxon>Pterocarpus clade</taxon>
        <taxon>Stylosanthes</taxon>
    </lineage>
</organism>
<reference evidence="2 3" key="1">
    <citation type="journal article" date="2023" name="Plants (Basel)">
        <title>Bridging the Gap: Combining Genomics and Transcriptomics Approaches to Understand Stylosanthes scabra, an Orphan Legume from the Brazilian Caatinga.</title>
        <authorList>
            <person name="Ferreira-Neto J.R.C."/>
            <person name="da Silva M.D."/>
            <person name="Binneck E."/>
            <person name="de Melo N.F."/>
            <person name="da Silva R.H."/>
            <person name="de Melo A.L.T.M."/>
            <person name="Pandolfi V."/>
            <person name="Bustamante F.O."/>
            <person name="Brasileiro-Vidal A.C."/>
            <person name="Benko-Iseppon A.M."/>
        </authorList>
    </citation>
    <scope>NUCLEOTIDE SEQUENCE [LARGE SCALE GENOMIC DNA]</scope>
    <source>
        <tissue evidence="2">Leaves</tissue>
    </source>
</reference>
<accession>A0ABU6WKR4</accession>
<evidence type="ECO:0000313" key="2">
    <source>
        <dbReference type="EMBL" id="MED6184883.1"/>
    </source>
</evidence>
<keyword evidence="3" id="KW-1185">Reference proteome</keyword>
<evidence type="ECO:0000256" key="1">
    <source>
        <dbReference type="SAM" id="MobiDB-lite"/>
    </source>
</evidence>
<protein>
    <submittedName>
        <fullName evidence="2">Uncharacterized protein</fullName>
    </submittedName>
</protein>
<dbReference type="EMBL" id="JASCZI010181612">
    <property type="protein sequence ID" value="MED6184883.1"/>
    <property type="molecule type" value="Genomic_DNA"/>
</dbReference>
<name>A0ABU6WKR4_9FABA</name>